<evidence type="ECO:0000256" key="2">
    <source>
        <dbReference type="ARBA" id="ARBA00022737"/>
    </source>
</evidence>
<dbReference type="OrthoDB" id="3266532at2759"/>
<protein>
    <submittedName>
        <fullName evidence="4">WD40 repeat-like protein</fullName>
    </submittedName>
</protein>
<keyword evidence="1 3" id="KW-0853">WD repeat</keyword>
<evidence type="ECO:0000256" key="1">
    <source>
        <dbReference type="ARBA" id="ARBA00022574"/>
    </source>
</evidence>
<dbReference type="EMBL" id="ML769389">
    <property type="protein sequence ID" value="KAE9408942.1"/>
    <property type="molecule type" value="Genomic_DNA"/>
</dbReference>
<feature type="non-terminal residue" evidence="4">
    <location>
        <position position="319"/>
    </location>
</feature>
<feature type="repeat" description="WD" evidence="3">
    <location>
        <begin position="218"/>
        <end position="259"/>
    </location>
</feature>
<evidence type="ECO:0000313" key="5">
    <source>
        <dbReference type="Proteomes" id="UP000799118"/>
    </source>
</evidence>
<accession>A0A6A4I9Z0</accession>
<sequence>SCFKIMHDLLHFDMGGLYPAQFKANIPPDICLKIVEEVQYACCFWGDHLRFLHGKGKQCSIDIQEKVLSFLKESFLYWLEVMSILACLPAALSALSATHALSTETEVTQLAWDYQLFLHQFSYPISQAYPHIYISALPLAPRHSLIWKQYIDQVPQTLTILSNADEYWPVQLCVITGHEYSFTSVALSPNGSQIVSGSFDNTICIWDAVTQQPMGEPLQGHEHSVTSVAFSPNGSQIVSGSRDKTIRIWDAVTQQPIGEPLQGHEHPVTSVALSPNGSQIVSGSSDNTIRIWDAVTQQPIGEPLQGHEHPVTSVAFSPN</sequence>
<dbReference type="SMART" id="SM00320">
    <property type="entry name" value="WD40"/>
    <property type="match status" value="3"/>
</dbReference>
<feature type="repeat" description="WD" evidence="3">
    <location>
        <begin position="261"/>
        <end position="302"/>
    </location>
</feature>
<dbReference type="Gene3D" id="2.130.10.10">
    <property type="entry name" value="YVTN repeat-like/Quinoprotein amine dehydrogenase"/>
    <property type="match status" value="2"/>
</dbReference>
<dbReference type="SUPFAM" id="SSF50978">
    <property type="entry name" value="WD40 repeat-like"/>
    <property type="match status" value="1"/>
</dbReference>
<organism evidence="4 5">
    <name type="scientific">Gymnopus androsaceus JB14</name>
    <dbReference type="NCBI Taxonomy" id="1447944"/>
    <lineage>
        <taxon>Eukaryota</taxon>
        <taxon>Fungi</taxon>
        <taxon>Dikarya</taxon>
        <taxon>Basidiomycota</taxon>
        <taxon>Agaricomycotina</taxon>
        <taxon>Agaricomycetes</taxon>
        <taxon>Agaricomycetidae</taxon>
        <taxon>Agaricales</taxon>
        <taxon>Marasmiineae</taxon>
        <taxon>Omphalotaceae</taxon>
        <taxon>Gymnopus</taxon>
    </lineage>
</organism>
<evidence type="ECO:0000256" key="3">
    <source>
        <dbReference type="PROSITE-ProRule" id="PRU00221"/>
    </source>
</evidence>
<feature type="repeat" description="WD" evidence="3">
    <location>
        <begin position="175"/>
        <end position="216"/>
    </location>
</feature>
<name>A0A6A4I9Z0_9AGAR</name>
<dbReference type="PROSITE" id="PS50294">
    <property type="entry name" value="WD_REPEATS_REGION"/>
    <property type="match status" value="3"/>
</dbReference>
<feature type="non-terminal residue" evidence="4">
    <location>
        <position position="1"/>
    </location>
</feature>
<dbReference type="InterPro" id="IPR015943">
    <property type="entry name" value="WD40/YVTN_repeat-like_dom_sf"/>
</dbReference>
<dbReference type="PRINTS" id="PR00320">
    <property type="entry name" value="GPROTEINBRPT"/>
</dbReference>
<dbReference type="Pfam" id="PF00400">
    <property type="entry name" value="WD40"/>
    <property type="match status" value="4"/>
</dbReference>
<dbReference type="InterPro" id="IPR036322">
    <property type="entry name" value="WD40_repeat_dom_sf"/>
</dbReference>
<dbReference type="InterPro" id="IPR001680">
    <property type="entry name" value="WD40_rpt"/>
</dbReference>
<evidence type="ECO:0000313" key="4">
    <source>
        <dbReference type="EMBL" id="KAE9408942.1"/>
    </source>
</evidence>
<dbReference type="PANTHER" id="PTHR19848:SF8">
    <property type="entry name" value="F-BOX AND WD REPEAT DOMAIN CONTAINING 7"/>
    <property type="match status" value="1"/>
</dbReference>
<reference evidence="4" key="1">
    <citation type="journal article" date="2019" name="Environ. Microbiol.">
        <title>Fungal ecological strategies reflected in gene transcription - a case study of two litter decomposers.</title>
        <authorList>
            <person name="Barbi F."/>
            <person name="Kohler A."/>
            <person name="Barry K."/>
            <person name="Baskaran P."/>
            <person name="Daum C."/>
            <person name="Fauchery L."/>
            <person name="Ihrmark K."/>
            <person name="Kuo A."/>
            <person name="LaButti K."/>
            <person name="Lipzen A."/>
            <person name="Morin E."/>
            <person name="Grigoriev I.V."/>
            <person name="Henrissat B."/>
            <person name="Lindahl B."/>
            <person name="Martin F."/>
        </authorList>
    </citation>
    <scope>NUCLEOTIDE SEQUENCE</scope>
    <source>
        <strain evidence="4">JB14</strain>
    </source>
</reference>
<dbReference type="InterPro" id="IPR020472">
    <property type="entry name" value="WD40_PAC1"/>
</dbReference>
<dbReference type="CDD" id="cd00200">
    <property type="entry name" value="WD40"/>
    <property type="match status" value="1"/>
</dbReference>
<proteinExistence type="predicted"/>
<dbReference type="Proteomes" id="UP000799118">
    <property type="component" value="Unassembled WGS sequence"/>
</dbReference>
<dbReference type="AlphaFoldDB" id="A0A6A4I9Z0"/>
<dbReference type="PROSITE" id="PS50082">
    <property type="entry name" value="WD_REPEATS_2"/>
    <property type="match status" value="3"/>
</dbReference>
<gene>
    <name evidence="4" type="ORF">BT96DRAFT_752655</name>
</gene>
<dbReference type="PANTHER" id="PTHR19848">
    <property type="entry name" value="WD40 REPEAT PROTEIN"/>
    <property type="match status" value="1"/>
</dbReference>
<keyword evidence="5" id="KW-1185">Reference proteome</keyword>
<keyword evidence="2" id="KW-0677">Repeat</keyword>